<dbReference type="PANTHER" id="PTHR30352:SF2">
    <property type="entry name" value="ANAEROBIC RIBONUCLEOSIDE-TRIPHOSPHATE REDUCTASE-ACTIVATING PROTEIN"/>
    <property type="match status" value="1"/>
</dbReference>
<evidence type="ECO:0000313" key="8">
    <source>
        <dbReference type="Proteomes" id="UP000246722"/>
    </source>
</evidence>
<dbReference type="InterPro" id="IPR013785">
    <property type="entry name" value="Aldolase_TIM"/>
</dbReference>
<dbReference type="InterPro" id="IPR007197">
    <property type="entry name" value="rSAM"/>
</dbReference>
<organism evidence="7 8">
    <name type="scientific">Cryobacterium arcticum</name>
    <dbReference type="NCBI Taxonomy" id="670052"/>
    <lineage>
        <taxon>Bacteria</taxon>
        <taxon>Bacillati</taxon>
        <taxon>Actinomycetota</taxon>
        <taxon>Actinomycetes</taxon>
        <taxon>Micrococcales</taxon>
        <taxon>Microbacteriaceae</taxon>
        <taxon>Cryobacterium</taxon>
    </lineage>
</organism>
<keyword evidence="6" id="KW-0411">Iron-sulfur</keyword>
<dbReference type="PANTHER" id="PTHR30352">
    <property type="entry name" value="PYRUVATE FORMATE-LYASE-ACTIVATING ENZYME"/>
    <property type="match status" value="1"/>
</dbReference>
<dbReference type="SFLD" id="SFLDS00029">
    <property type="entry name" value="Radical_SAM"/>
    <property type="match status" value="1"/>
</dbReference>
<evidence type="ECO:0000256" key="4">
    <source>
        <dbReference type="ARBA" id="ARBA00022723"/>
    </source>
</evidence>
<evidence type="ECO:0000256" key="1">
    <source>
        <dbReference type="ARBA" id="ARBA00001966"/>
    </source>
</evidence>
<dbReference type="SFLD" id="SFLDG01063">
    <property type="entry name" value="activating_enzymes__group_1"/>
    <property type="match status" value="1"/>
</dbReference>
<protein>
    <submittedName>
        <fullName evidence="7">Radical SAM protein</fullName>
    </submittedName>
</protein>
<dbReference type="SUPFAM" id="SSF102114">
    <property type="entry name" value="Radical SAM enzymes"/>
    <property type="match status" value="1"/>
</dbReference>
<evidence type="ECO:0000256" key="2">
    <source>
        <dbReference type="ARBA" id="ARBA00022485"/>
    </source>
</evidence>
<dbReference type="GO" id="GO:0051539">
    <property type="term" value="F:4 iron, 4 sulfur cluster binding"/>
    <property type="evidence" value="ECO:0007669"/>
    <property type="project" value="UniProtKB-KW"/>
</dbReference>
<evidence type="ECO:0000256" key="3">
    <source>
        <dbReference type="ARBA" id="ARBA00022691"/>
    </source>
</evidence>
<dbReference type="InterPro" id="IPR058240">
    <property type="entry name" value="rSAM_sf"/>
</dbReference>
<dbReference type="EMBL" id="QHLY01000005">
    <property type="protein sequence ID" value="PXA72381.1"/>
    <property type="molecule type" value="Genomic_DNA"/>
</dbReference>
<keyword evidence="5" id="KW-0408">Iron</keyword>
<dbReference type="InterPro" id="IPR012837">
    <property type="entry name" value="NrdG"/>
</dbReference>
<dbReference type="SFLD" id="SFLDG01066">
    <property type="entry name" value="organic_radical-activating_enz"/>
    <property type="match status" value="1"/>
</dbReference>
<proteinExistence type="predicted"/>
<sequence length="240" mass="25444">MRGSGSAPASALGTVEPAAKPGAELRWSRFLAATAAEGPGIRSALWVQGCSVHCPGCFNPQLWAEIGGRVENTAVLAARFVADAQAAGVEGITLLGGEPFDQAAALASVAEAFRAAGLTVMTFSGYPLELLTEWAATRPDIARLLAATDLLIDGPYLRDQPDAVRPWLGSTNQGIRALTPAYADEVARIEREGGLDRLEIRIHRDGRIDVNGWADDAALEDLLHDLGPRQDRPGTKARRA</sequence>
<dbReference type="OrthoDB" id="9782387at2"/>
<evidence type="ECO:0000313" key="7">
    <source>
        <dbReference type="EMBL" id="PXA72381.1"/>
    </source>
</evidence>
<dbReference type="GO" id="GO:0004748">
    <property type="term" value="F:ribonucleoside-diphosphate reductase activity, thioredoxin disulfide as acceptor"/>
    <property type="evidence" value="ECO:0007669"/>
    <property type="project" value="TreeGrafter"/>
</dbReference>
<dbReference type="GO" id="GO:0043365">
    <property type="term" value="F:[formate-C-acetyltransferase]-activating enzyme activity"/>
    <property type="evidence" value="ECO:0007669"/>
    <property type="project" value="InterPro"/>
</dbReference>
<evidence type="ECO:0000256" key="5">
    <source>
        <dbReference type="ARBA" id="ARBA00023004"/>
    </source>
</evidence>
<comment type="cofactor">
    <cofactor evidence="1">
        <name>[4Fe-4S] cluster</name>
        <dbReference type="ChEBI" id="CHEBI:49883"/>
    </cofactor>
</comment>
<name>A0A318A0N0_9MICO</name>
<accession>A0A318A0N0</accession>
<dbReference type="Gene3D" id="3.20.20.70">
    <property type="entry name" value="Aldolase class I"/>
    <property type="match status" value="1"/>
</dbReference>
<keyword evidence="8" id="KW-1185">Reference proteome</keyword>
<dbReference type="AlphaFoldDB" id="A0A318A0N0"/>
<keyword evidence="4" id="KW-0479">Metal-binding</keyword>
<keyword evidence="3" id="KW-0949">S-adenosyl-L-methionine</keyword>
<keyword evidence="2" id="KW-0004">4Fe-4S</keyword>
<dbReference type="GO" id="GO:0046872">
    <property type="term" value="F:metal ion binding"/>
    <property type="evidence" value="ECO:0007669"/>
    <property type="project" value="UniProtKB-KW"/>
</dbReference>
<dbReference type="SFLD" id="SFLDF00299">
    <property type="entry name" value="anaerobic_ribonucleoside-triph"/>
    <property type="match status" value="1"/>
</dbReference>
<comment type="caution">
    <text evidence="7">The sequence shown here is derived from an EMBL/GenBank/DDBJ whole genome shotgun (WGS) entry which is preliminary data.</text>
</comment>
<dbReference type="Pfam" id="PF13353">
    <property type="entry name" value="Fer4_12"/>
    <property type="match status" value="1"/>
</dbReference>
<dbReference type="InterPro" id="IPR034457">
    <property type="entry name" value="Organic_radical-activating"/>
</dbReference>
<dbReference type="Proteomes" id="UP000246722">
    <property type="component" value="Unassembled WGS sequence"/>
</dbReference>
<evidence type="ECO:0000256" key="6">
    <source>
        <dbReference type="ARBA" id="ARBA00023014"/>
    </source>
</evidence>
<gene>
    <name evidence="7" type="ORF">CTB96_02945</name>
</gene>
<reference evidence="7 8" key="1">
    <citation type="submission" date="2018-05" db="EMBL/GenBank/DDBJ databases">
        <title>Genetic diversity of glacier-inhabiting Cryobacterium bacteria in China and description of Cryobacterium mengkeensis sp. nov. and Arthrobacter glacialis sp. nov.</title>
        <authorList>
            <person name="Liu Q."/>
            <person name="Xin Y.-H."/>
        </authorList>
    </citation>
    <scope>NUCLEOTIDE SEQUENCE [LARGE SCALE GENOMIC DNA]</scope>
    <source>
        <strain evidence="7 8">SK-1</strain>
    </source>
</reference>